<protein>
    <recommendedName>
        <fullName evidence="2 5">peptidylprolyl isomerase</fullName>
        <ecNumber evidence="2 5">5.2.1.8</ecNumber>
    </recommendedName>
</protein>
<feature type="compositionally biased region" description="Acidic residues" evidence="6">
    <location>
        <begin position="113"/>
        <end position="125"/>
    </location>
</feature>
<feature type="compositionally biased region" description="Acidic residues" evidence="6">
    <location>
        <begin position="91"/>
        <end position="105"/>
    </location>
</feature>
<evidence type="ECO:0000256" key="4">
    <source>
        <dbReference type="ARBA" id="ARBA00023235"/>
    </source>
</evidence>
<dbReference type="InterPro" id="IPR001179">
    <property type="entry name" value="PPIase_FKBP_dom"/>
</dbReference>
<accession>A0A977IV07</accession>
<dbReference type="SUPFAM" id="SSF54534">
    <property type="entry name" value="FKBP-like"/>
    <property type="match status" value="1"/>
</dbReference>
<comment type="catalytic activity">
    <reaction evidence="1 5">
        <text>[protein]-peptidylproline (omega=180) = [protein]-peptidylproline (omega=0)</text>
        <dbReference type="Rhea" id="RHEA:16237"/>
        <dbReference type="Rhea" id="RHEA-COMP:10747"/>
        <dbReference type="Rhea" id="RHEA-COMP:10748"/>
        <dbReference type="ChEBI" id="CHEBI:83833"/>
        <dbReference type="ChEBI" id="CHEBI:83834"/>
        <dbReference type="EC" id="5.2.1.8"/>
    </reaction>
</comment>
<evidence type="ECO:0000313" key="8">
    <source>
        <dbReference type="EMBL" id="UWK01891.1"/>
    </source>
</evidence>
<gene>
    <name evidence="8" type="primary">FKBP44a</name>
</gene>
<evidence type="ECO:0000259" key="7">
    <source>
        <dbReference type="PROSITE" id="PS50059"/>
    </source>
</evidence>
<feature type="compositionally biased region" description="Basic and acidic residues" evidence="6">
    <location>
        <begin position="201"/>
        <end position="215"/>
    </location>
</feature>
<dbReference type="GO" id="GO:0003755">
    <property type="term" value="F:peptidyl-prolyl cis-trans isomerase activity"/>
    <property type="evidence" value="ECO:0007669"/>
    <property type="project" value="UniProtKB-KW"/>
</dbReference>
<dbReference type="EC" id="5.2.1.8" evidence="2 5"/>
<keyword evidence="3 5" id="KW-0697">Rotamase</keyword>
<dbReference type="Pfam" id="PF00254">
    <property type="entry name" value="FKBP_C"/>
    <property type="match status" value="1"/>
</dbReference>
<dbReference type="PROSITE" id="PS50059">
    <property type="entry name" value="FKBP_PPIASE"/>
    <property type="match status" value="1"/>
</dbReference>
<dbReference type="InterPro" id="IPR046357">
    <property type="entry name" value="PPIase_dom_sf"/>
</dbReference>
<feature type="domain" description="PPIase FKBP-type" evidence="7">
    <location>
        <begin position="326"/>
        <end position="408"/>
    </location>
</feature>
<feature type="region of interest" description="Disordered" evidence="6">
    <location>
        <begin position="86"/>
        <end position="304"/>
    </location>
</feature>
<organism evidence="8">
    <name type="scientific">Locusta migratoria manilensis</name>
    <name type="common">Oriental migratory locust</name>
    <dbReference type="NCBI Taxonomy" id="229990"/>
    <lineage>
        <taxon>Eukaryota</taxon>
        <taxon>Metazoa</taxon>
        <taxon>Ecdysozoa</taxon>
        <taxon>Arthropoda</taxon>
        <taxon>Hexapoda</taxon>
        <taxon>Insecta</taxon>
        <taxon>Pterygota</taxon>
        <taxon>Neoptera</taxon>
        <taxon>Polyneoptera</taxon>
        <taxon>Orthoptera</taxon>
        <taxon>Caelifera</taxon>
        <taxon>Acrididea</taxon>
        <taxon>Acridomorpha</taxon>
        <taxon>Acridoidea</taxon>
        <taxon>Acrididae</taxon>
        <taxon>Oedipodinae</taxon>
        <taxon>Locusta</taxon>
    </lineage>
</organism>
<name>A0A977IV07_LOCMI</name>
<evidence type="ECO:0000256" key="2">
    <source>
        <dbReference type="ARBA" id="ARBA00013194"/>
    </source>
</evidence>
<dbReference type="PANTHER" id="PTHR43811:SF19">
    <property type="entry name" value="39 KDA FK506-BINDING NUCLEAR PROTEIN"/>
    <property type="match status" value="1"/>
</dbReference>
<feature type="compositionally biased region" description="Basic and acidic residues" evidence="6">
    <location>
        <begin position="229"/>
        <end position="288"/>
    </location>
</feature>
<evidence type="ECO:0000256" key="6">
    <source>
        <dbReference type="SAM" id="MobiDB-lite"/>
    </source>
</evidence>
<evidence type="ECO:0000256" key="1">
    <source>
        <dbReference type="ARBA" id="ARBA00000971"/>
    </source>
</evidence>
<proteinExistence type="evidence at transcript level"/>
<sequence>MDTFAHTLKPTDGAFDWDGEGIILTLKSVCAEGPGKLLCQPGGLDEFHPIAIFNEHTRNVTMDLPFCEKVAFKASGSMIHIAGIVERADEASDDEESVTSDEDMEGAPGLILDSDEGMSDEEDSASEGSEQRVIVEEVSMSDNEDKQSPSKLKPATGPKAKTADDKNRKGGEVSTADVSSTGGSEDEAEAEAKESSSNQTSDEKAGQRDSLKVEQKAQVIKGDTSAAPLKDKIVGKSSEKSQKEKNKGNKKEKPTEVKKQQPKAEVKAKVEQKKAKQAEKAKEEKQDEVQTPAQDAVKPGLRKTLPGGTSYEILTVGKSKQIAKRGKKINVTYRGTLKNGKEFDKGNISFVVGAGEVVPGFDKGVDGMMVGEKRRLLIPAKEGYGSKKTGSIPPNSDLVFEVTLRNVN</sequence>
<dbReference type="AlphaFoldDB" id="A0A977IV07"/>
<evidence type="ECO:0000256" key="5">
    <source>
        <dbReference type="PROSITE-ProRule" id="PRU00277"/>
    </source>
</evidence>
<dbReference type="EMBL" id="OL311486">
    <property type="protein sequence ID" value="UWK01891.1"/>
    <property type="molecule type" value="mRNA"/>
</dbReference>
<keyword evidence="4 5" id="KW-0413">Isomerase</keyword>
<reference evidence="8" key="1">
    <citation type="submission" date="2021-10" db="EMBL/GenBank/DDBJ databases">
        <authorList>
            <person name="Zhang N."/>
        </authorList>
    </citation>
    <scope>NUCLEOTIDE SEQUENCE</scope>
</reference>
<dbReference type="PANTHER" id="PTHR43811">
    <property type="entry name" value="FKBP-TYPE PEPTIDYL-PROLYL CIS-TRANS ISOMERASE FKPA"/>
    <property type="match status" value="1"/>
</dbReference>
<dbReference type="Gene3D" id="3.10.50.40">
    <property type="match status" value="1"/>
</dbReference>
<feature type="compositionally biased region" description="Basic and acidic residues" evidence="6">
    <location>
        <begin position="161"/>
        <end position="171"/>
    </location>
</feature>
<evidence type="ECO:0000256" key="3">
    <source>
        <dbReference type="ARBA" id="ARBA00023110"/>
    </source>
</evidence>